<evidence type="ECO:0000313" key="1">
    <source>
        <dbReference type="EMBL" id="KAI9912753.1"/>
    </source>
</evidence>
<keyword evidence="2" id="KW-1185">Reference proteome</keyword>
<proteinExistence type="predicted"/>
<dbReference type="Proteomes" id="UP001163321">
    <property type="component" value="Chromosome 4"/>
</dbReference>
<reference evidence="1 2" key="1">
    <citation type="journal article" date="2022" name="bioRxiv">
        <title>The genome of the oomycete Peronosclerospora sorghi, a cosmopolitan pathogen of maize and sorghum, is inflated with dispersed pseudogenes.</title>
        <authorList>
            <person name="Fletcher K."/>
            <person name="Martin F."/>
            <person name="Isakeit T."/>
            <person name="Cavanaugh K."/>
            <person name="Magill C."/>
            <person name="Michelmore R."/>
        </authorList>
    </citation>
    <scope>NUCLEOTIDE SEQUENCE [LARGE SCALE GENOMIC DNA]</scope>
    <source>
        <strain evidence="1">P6</strain>
    </source>
</reference>
<organism evidence="1 2">
    <name type="scientific">Peronosclerospora sorghi</name>
    <dbReference type="NCBI Taxonomy" id="230839"/>
    <lineage>
        <taxon>Eukaryota</taxon>
        <taxon>Sar</taxon>
        <taxon>Stramenopiles</taxon>
        <taxon>Oomycota</taxon>
        <taxon>Peronosporomycetes</taxon>
        <taxon>Peronosporales</taxon>
        <taxon>Peronosporaceae</taxon>
        <taxon>Peronosclerospora</taxon>
    </lineage>
</organism>
<dbReference type="EMBL" id="CM047583">
    <property type="protein sequence ID" value="KAI9912753.1"/>
    <property type="molecule type" value="Genomic_DNA"/>
</dbReference>
<accession>A0ACC0W483</accession>
<protein>
    <submittedName>
        <fullName evidence="1">Uncharacterized protein</fullName>
    </submittedName>
</protein>
<sequence length="237" mass="26866">MLTIVSPKRQKESKKKRRKIHDNQRHIEAADEKFEEGTVHEDELQEDEKVNDVEAIAKTDALSALPEPHCGSKAVAKHEEIRCKDGRQKTKVLLLVDARSIFKLMRKKLNIRQEMVKPKSRFGVGSARKPEMVYKNIGLVKTPLERYKDVNKSALLGYKSGKLSTLLAEDVTFYPYMDLNVQHVIIVARETSSALNLDRNLLQNVALHSFIIADKSTPGVSEPELNSLKKAYEVTFG</sequence>
<name>A0ACC0W483_9STRA</name>
<comment type="caution">
    <text evidence="1">The sequence shown here is derived from an EMBL/GenBank/DDBJ whole genome shotgun (WGS) entry which is preliminary data.</text>
</comment>
<gene>
    <name evidence="1" type="ORF">PsorP6_005079</name>
</gene>
<evidence type="ECO:0000313" key="2">
    <source>
        <dbReference type="Proteomes" id="UP001163321"/>
    </source>
</evidence>